<dbReference type="AlphaFoldDB" id="A0ABD0L2I7"/>
<comment type="caution">
    <text evidence="2">The sequence shown here is derived from an EMBL/GenBank/DDBJ whole genome shotgun (WGS) entry which is preliminary data.</text>
</comment>
<organism evidence="2 3">
    <name type="scientific">Batillaria attramentaria</name>
    <dbReference type="NCBI Taxonomy" id="370345"/>
    <lineage>
        <taxon>Eukaryota</taxon>
        <taxon>Metazoa</taxon>
        <taxon>Spiralia</taxon>
        <taxon>Lophotrochozoa</taxon>
        <taxon>Mollusca</taxon>
        <taxon>Gastropoda</taxon>
        <taxon>Caenogastropoda</taxon>
        <taxon>Sorbeoconcha</taxon>
        <taxon>Cerithioidea</taxon>
        <taxon>Batillariidae</taxon>
        <taxon>Batillaria</taxon>
    </lineage>
</organism>
<feature type="region of interest" description="Disordered" evidence="1">
    <location>
        <begin position="38"/>
        <end position="57"/>
    </location>
</feature>
<protein>
    <submittedName>
        <fullName evidence="2">Uncharacterized protein</fullName>
    </submittedName>
</protein>
<proteinExistence type="predicted"/>
<evidence type="ECO:0000313" key="2">
    <source>
        <dbReference type="EMBL" id="KAK7493709.1"/>
    </source>
</evidence>
<accession>A0ABD0L2I7</accession>
<evidence type="ECO:0000313" key="3">
    <source>
        <dbReference type="Proteomes" id="UP001519460"/>
    </source>
</evidence>
<gene>
    <name evidence="2" type="ORF">BaRGS_00015038</name>
</gene>
<feature type="non-terminal residue" evidence="2">
    <location>
        <position position="94"/>
    </location>
</feature>
<reference evidence="2 3" key="1">
    <citation type="journal article" date="2023" name="Sci. Data">
        <title>Genome assembly of the Korean intertidal mud-creeper Batillaria attramentaria.</title>
        <authorList>
            <person name="Patra A.K."/>
            <person name="Ho P.T."/>
            <person name="Jun S."/>
            <person name="Lee S.J."/>
            <person name="Kim Y."/>
            <person name="Won Y.J."/>
        </authorList>
    </citation>
    <scope>NUCLEOTIDE SEQUENCE [LARGE SCALE GENOMIC DNA]</scope>
    <source>
        <strain evidence="2">Wonlab-2016</strain>
    </source>
</reference>
<name>A0ABD0L2I7_9CAEN</name>
<dbReference type="Proteomes" id="UP001519460">
    <property type="component" value="Unassembled WGS sequence"/>
</dbReference>
<keyword evidence="3" id="KW-1185">Reference proteome</keyword>
<sequence>MQKPQSTLISTQTIKQGPPLWWRSGADRHRRTICRLVTSPSSGHQIPNKARQPADRKSLSTPCFLAQLATGNDLIVALWPSAPAKDGVSAIMVP</sequence>
<evidence type="ECO:0000256" key="1">
    <source>
        <dbReference type="SAM" id="MobiDB-lite"/>
    </source>
</evidence>
<dbReference type="EMBL" id="JACVVK020000090">
    <property type="protein sequence ID" value="KAK7493709.1"/>
    <property type="molecule type" value="Genomic_DNA"/>
</dbReference>